<evidence type="ECO:0000313" key="5">
    <source>
        <dbReference type="EMBL" id="SMF62614.1"/>
    </source>
</evidence>
<gene>
    <name evidence="5" type="ORF">SAMN06295910_1012</name>
</gene>
<keyword evidence="1" id="KW-0479">Metal-binding</keyword>
<reference evidence="6" key="1">
    <citation type="submission" date="2017-04" db="EMBL/GenBank/DDBJ databases">
        <authorList>
            <person name="Varghese N."/>
            <person name="Submissions S."/>
        </authorList>
    </citation>
    <scope>NUCLEOTIDE SEQUENCE [LARGE SCALE GENOMIC DNA]</scope>
    <source>
        <strain evidence="6">Dd16</strain>
    </source>
</reference>
<accession>A0A1X7G2D6</accession>
<proteinExistence type="predicted"/>
<organism evidence="5 6">
    <name type="scientific">Allosphingosinicella indica</name>
    <dbReference type="NCBI Taxonomy" id="941907"/>
    <lineage>
        <taxon>Bacteria</taxon>
        <taxon>Pseudomonadati</taxon>
        <taxon>Pseudomonadota</taxon>
        <taxon>Alphaproteobacteria</taxon>
        <taxon>Sphingomonadales</taxon>
        <taxon>Sphingomonadaceae</taxon>
        <taxon>Allosphingosinicella</taxon>
    </lineage>
</organism>
<feature type="transmembrane region" description="Helical" evidence="4">
    <location>
        <begin position="33"/>
        <end position="54"/>
    </location>
</feature>
<dbReference type="Proteomes" id="UP000192934">
    <property type="component" value="Chromosome I"/>
</dbReference>
<evidence type="ECO:0000256" key="3">
    <source>
        <dbReference type="ARBA" id="ARBA00022842"/>
    </source>
</evidence>
<dbReference type="Gene3D" id="3.40.50.1000">
    <property type="entry name" value="HAD superfamily/HAD-like"/>
    <property type="match status" value="1"/>
</dbReference>
<dbReference type="InterPro" id="IPR050582">
    <property type="entry name" value="HAD-like_SerB"/>
</dbReference>
<dbReference type="Gene3D" id="1.20.1440.100">
    <property type="entry name" value="SG protein - dephosphorylation function"/>
    <property type="match status" value="1"/>
</dbReference>
<keyword evidence="2 5" id="KW-0378">Hydrolase</keyword>
<keyword evidence="4" id="KW-0812">Transmembrane</keyword>
<dbReference type="GO" id="GO:0046872">
    <property type="term" value="F:metal ion binding"/>
    <property type="evidence" value="ECO:0007669"/>
    <property type="project" value="UniProtKB-KW"/>
</dbReference>
<dbReference type="PANTHER" id="PTHR43344">
    <property type="entry name" value="PHOSPHOSERINE PHOSPHATASE"/>
    <property type="match status" value="1"/>
</dbReference>
<sequence length="226" mass="24611">MNRTLLALYDLDRTVSWRPTYSLFLLKSAARIAPWRLLLAPAVLAAMIAHKAGLFDRDRLKTIMWALMLGRVAPHDLECAVAAFTAEQIAGNIRPGARAQIAADRARGAKLVLATAAHELYAAPIAAALGMDAVVATQAAVDDQGRIGPALMGANVYGDSKLAAILAYLEREALRREHLTVAFYSDSSSDRPVFEWVDEPVAVNPSKKLARLAATRGWPIRDWSRP</sequence>
<dbReference type="STRING" id="941907.SAMN06295910_1012"/>
<dbReference type="NCBIfam" id="TIGR01488">
    <property type="entry name" value="HAD-SF-IB"/>
    <property type="match status" value="1"/>
</dbReference>
<keyword evidence="3" id="KW-0460">Magnesium</keyword>
<evidence type="ECO:0000256" key="4">
    <source>
        <dbReference type="SAM" id="Phobius"/>
    </source>
</evidence>
<dbReference type="InterPro" id="IPR036412">
    <property type="entry name" value="HAD-like_sf"/>
</dbReference>
<dbReference type="Pfam" id="PF12710">
    <property type="entry name" value="HAD"/>
    <property type="match status" value="1"/>
</dbReference>
<name>A0A1X7G2D6_9SPHN</name>
<dbReference type="AlphaFoldDB" id="A0A1X7G2D6"/>
<dbReference type="SUPFAM" id="SSF56784">
    <property type="entry name" value="HAD-like"/>
    <property type="match status" value="1"/>
</dbReference>
<dbReference type="InterPro" id="IPR023214">
    <property type="entry name" value="HAD_sf"/>
</dbReference>
<dbReference type="GO" id="GO:0016787">
    <property type="term" value="F:hydrolase activity"/>
    <property type="evidence" value="ECO:0007669"/>
    <property type="project" value="UniProtKB-KW"/>
</dbReference>
<protein>
    <submittedName>
        <fullName evidence="5">HAD-superfamily subfamily IB hydrolase, TIGR01490</fullName>
    </submittedName>
</protein>
<keyword evidence="6" id="KW-1185">Reference proteome</keyword>
<dbReference type="OrthoDB" id="7739434at2"/>
<keyword evidence="4" id="KW-0472">Membrane</keyword>
<evidence type="ECO:0000256" key="2">
    <source>
        <dbReference type="ARBA" id="ARBA00022801"/>
    </source>
</evidence>
<dbReference type="PANTHER" id="PTHR43344:SF13">
    <property type="entry name" value="PHOSPHATASE RV3661-RELATED"/>
    <property type="match status" value="1"/>
</dbReference>
<evidence type="ECO:0000256" key="1">
    <source>
        <dbReference type="ARBA" id="ARBA00022723"/>
    </source>
</evidence>
<dbReference type="RefSeq" id="WP_085217798.1">
    <property type="nucleotide sequence ID" value="NZ_LT840185.1"/>
</dbReference>
<dbReference type="EMBL" id="LT840185">
    <property type="protein sequence ID" value="SMF62614.1"/>
    <property type="molecule type" value="Genomic_DNA"/>
</dbReference>
<keyword evidence="4" id="KW-1133">Transmembrane helix</keyword>
<evidence type="ECO:0000313" key="6">
    <source>
        <dbReference type="Proteomes" id="UP000192934"/>
    </source>
</evidence>